<proteinExistence type="predicted"/>
<dbReference type="PANTHER" id="PTHR48161:SF2">
    <property type="entry name" value="ORF122B PROTEIN"/>
    <property type="match status" value="1"/>
</dbReference>
<feature type="region of interest" description="Disordered" evidence="1">
    <location>
        <begin position="70"/>
        <end position="89"/>
    </location>
</feature>
<organism evidence="2 3">
    <name type="scientific">Olea europaea subsp. europaea</name>
    <dbReference type="NCBI Taxonomy" id="158383"/>
    <lineage>
        <taxon>Eukaryota</taxon>
        <taxon>Viridiplantae</taxon>
        <taxon>Streptophyta</taxon>
        <taxon>Embryophyta</taxon>
        <taxon>Tracheophyta</taxon>
        <taxon>Spermatophyta</taxon>
        <taxon>Magnoliopsida</taxon>
        <taxon>eudicotyledons</taxon>
        <taxon>Gunneridae</taxon>
        <taxon>Pentapetalae</taxon>
        <taxon>asterids</taxon>
        <taxon>lamiids</taxon>
        <taxon>Lamiales</taxon>
        <taxon>Oleaceae</taxon>
        <taxon>Oleeae</taxon>
        <taxon>Olea</taxon>
    </lineage>
</organism>
<dbReference type="AlphaFoldDB" id="A0A8S0QLM6"/>
<gene>
    <name evidence="2" type="ORF">OLEA9_D000255</name>
</gene>
<feature type="non-terminal residue" evidence="2">
    <location>
        <position position="1"/>
    </location>
</feature>
<evidence type="ECO:0000313" key="2">
    <source>
        <dbReference type="EMBL" id="CAA2967823.1"/>
    </source>
</evidence>
<evidence type="ECO:0000256" key="1">
    <source>
        <dbReference type="SAM" id="MobiDB-lite"/>
    </source>
</evidence>
<keyword evidence="3" id="KW-1185">Reference proteome</keyword>
<name>A0A8S0QLM6_OLEEU</name>
<evidence type="ECO:0000313" key="3">
    <source>
        <dbReference type="Proteomes" id="UP000594638"/>
    </source>
</evidence>
<dbReference type="Gramene" id="OE9D000255T1">
    <property type="protein sequence ID" value="OE9D000255C1"/>
    <property type="gene ID" value="OE9D000255"/>
</dbReference>
<comment type="caution">
    <text evidence="2">The sequence shown here is derived from an EMBL/GenBank/DDBJ whole genome shotgun (WGS) entry which is preliminary data.</text>
</comment>
<dbReference type="Proteomes" id="UP000594638">
    <property type="component" value="Unassembled WGS sequence"/>
</dbReference>
<dbReference type="EMBL" id="CACTIH010001892">
    <property type="protein sequence ID" value="CAA2967823.1"/>
    <property type="molecule type" value="Genomic_DNA"/>
</dbReference>
<dbReference type="PANTHER" id="PTHR48161">
    <property type="entry name" value="BNACNNG12870D PROTEIN"/>
    <property type="match status" value="1"/>
</dbReference>
<reference evidence="2 3" key="1">
    <citation type="submission" date="2019-12" db="EMBL/GenBank/DDBJ databases">
        <authorList>
            <person name="Alioto T."/>
            <person name="Alioto T."/>
            <person name="Gomez Garrido J."/>
        </authorList>
    </citation>
    <scope>NUCLEOTIDE SEQUENCE [LARGE SCALE GENOMIC DNA]</scope>
</reference>
<protein>
    <submittedName>
        <fullName evidence="2">Orf185 (Mitochondrion)</fullName>
    </submittedName>
</protein>
<feature type="non-terminal residue" evidence="2">
    <location>
        <position position="89"/>
    </location>
</feature>
<accession>A0A8S0QLM6</accession>
<sequence>RRLASRALIDEAFWRIQVNFRLPSPTTYEKALWSKGKCVRCHIPCFPKVPTGRATHSRVTVRSEFPIDRGTRDDHLKAHHNLSSSISHS</sequence>
<dbReference type="OrthoDB" id="866461at2759"/>